<gene>
    <name evidence="4" type="ORF">LF543_04075</name>
</gene>
<dbReference type="SUPFAM" id="SSF47781">
    <property type="entry name" value="RuvA domain 2-like"/>
    <property type="match status" value="1"/>
</dbReference>
<dbReference type="Gene3D" id="1.10.150.280">
    <property type="entry name" value="AF1531-like domain"/>
    <property type="match status" value="1"/>
</dbReference>
<evidence type="ECO:0000313" key="5">
    <source>
        <dbReference type="Proteomes" id="UP000327194"/>
    </source>
</evidence>
<dbReference type="PROSITE" id="PS51257">
    <property type="entry name" value="PROKAR_LIPOPROTEIN"/>
    <property type="match status" value="1"/>
</dbReference>
<dbReference type="SMART" id="SM00278">
    <property type="entry name" value="HhH1"/>
    <property type="match status" value="2"/>
</dbReference>
<dbReference type="GO" id="GO:0015627">
    <property type="term" value="C:type II protein secretion system complex"/>
    <property type="evidence" value="ECO:0007669"/>
    <property type="project" value="TreeGrafter"/>
</dbReference>
<keyword evidence="2" id="KW-0472">Membrane</keyword>
<protein>
    <submittedName>
        <fullName evidence="4">ComEA family DNA-binding protein</fullName>
    </submittedName>
</protein>
<name>A0AAE6P0R7_9LACO</name>
<dbReference type="NCBIfam" id="TIGR00426">
    <property type="entry name" value="competence protein ComEA helix-hairpin-helix repeat region"/>
    <property type="match status" value="1"/>
</dbReference>
<evidence type="ECO:0000256" key="1">
    <source>
        <dbReference type="SAM" id="MobiDB-lite"/>
    </source>
</evidence>
<dbReference type="GO" id="GO:0015628">
    <property type="term" value="P:protein secretion by the type II secretion system"/>
    <property type="evidence" value="ECO:0007669"/>
    <property type="project" value="TreeGrafter"/>
</dbReference>
<dbReference type="PANTHER" id="PTHR21180">
    <property type="entry name" value="ENDONUCLEASE/EXONUCLEASE/PHOSPHATASE FAMILY DOMAIN-CONTAINING PROTEIN 1"/>
    <property type="match status" value="1"/>
</dbReference>
<feature type="region of interest" description="Disordered" evidence="1">
    <location>
        <begin position="141"/>
        <end position="167"/>
    </location>
</feature>
<dbReference type="RefSeq" id="WP_010021252.1">
    <property type="nucleotide sequence ID" value="NZ_AZDS01000001.1"/>
</dbReference>
<dbReference type="Pfam" id="PF10531">
    <property type="entry name" value="SLBB"/>
    <property type="match status" value="1"/>
</dbReference>
<dbReference type="Proteomes" id="UP000327194">
    <property type="component" value="Chromosome"/>
</dbReference>
<dbReference type="PANTHER" id="PTHR21180:SF32">
    <property type="entry name" value="ENDONUCLEASE_EXONUCLEASE_PHOSPHATASE FAMILY DOMAIN-CONTAINING PROTEIN 1"/>
    <property type="match status" value="1"/>
</dbReference>
<feature type="domain" description="Helix-hairpin-helix DNA-binding motif class 1" evidence="3">
    <location>
        <begin position="175"/>
        <end position="194"/>
    </location>
</feature>
<organism evidence="4 5">
    <name type="scientific">Fructilactobacillus fructivorans</name>
    <dbReference type="NCBI Taxonomy" id="1614"/>
    <lineage>
        <taxon>Bacteria</taxon>
        <taxon>Bacillati</taxon>
        <taxon>Bacillota</taxon>
        <taxon>Bacilli</taxon>
        <taxon>Lactobacillales</taxon>
        <taxon>Lactobacillaceae</taxon>
        <taxon>Fructilactobacillus</taxon>
    </lineage>
</organism>
<dbReference type="InterPro" id="IPR003583">
    <property type="entry name" value="Hlx-hairpin-Hlx_DNA-bd_motif"/>
</dbReference>
<accession>A0AAE6P0R7</accession>
<keyword evidence="2" id="KW-0812">Transmembrane</keyword>
<dbReference type="AlphaFoldDB" id="A0AAE6P0R7"/>
<evidence type="ECO:0000256" key="2">
    <source>
        <dbReference type="SAM" id="Phobius"/>
    </source>
</evidence>
<feature type="transmembrane region" description="Helical" evidence="2">
    <location>
        <begin position="12"/>
        <end position="34"/>
    </location>
</feature>
<reference evidence="4 5" key="1">
    <citation type="submission" date="2019-10" db="EMBL/GenBank/DDBJ databases">
        <title>Genome sequencing of Lactobacillus fructivorans.</title>
        <authorList>
            <person name="Kim K."/>
        </authorList>
    </citation>
    <scope>NUCLEOTIDE SEQUENCE [LARGE SCALE GENOMIC DNA]</scope>
    <source>
        <strain evidence="4 5">LF543</strain>
    </source>
</reference>
<dbReference type="GO" id="GO:0006281">
    <property type="term" value="P:DNA repair"/>
    <property type="evidence" value="ECO:0007669"/>
    <property type="project" value="InterPro"/>
</dbReference>
<dbReference type="EMBL" id="CP045562">
    <property type="protein sequence ID" value="QFX92785.1"/>
    <property type="molecule type" value="Genomic_DNA"/>
</dbReference>
<dbReference type="GO" id="GO:0003677">
    <property type="term" value="F:DNA binding"/>
    <property type="evidence" value="ECO:0007669"/>
    <property type="project" value="UniProtKB-KW"/>
</dbReference>
<proteinExistence type="predicted"/>
<dbReference type="Pfam" id="PF12836">
    <property type="entry name" value="HHH_3"/>
    <property type="match status" value="1"/>
</dbReference>
<sequence length="227" mass="24698">MDKLYECIEEYKYRIIGGLVVMVIVLLGCCVFTSQHGEGSQVNQANLSRHTNLKHTKSSSKVITKDDNQALNQDHQQVYVDVKGAVNKPGVYQVGKSMRVSDAVELAGGFNRSADAKHINLAQKLSDQQVVYVPIRGEINGLPKTNQVTNNSDANAAGGKESDSGKININRADKSKLQQLNGIGEKKADKIIAYRKQSGPFKNPDDLKNVPGFGDKTVANLKSSITV</sequence>
<dbReference type="InterPro" id="IPR051675">
    <property type="entry name" value="Endo/Exo/Phosphatase_dom_1"/>
</dbReference>
<dbReference type="KEGG" id="lfv:LF543_04075"/>
<evidence type="ECO:0000259" key="3">
    <source>
        <dbReference type="SMART" id="SM00278"/>
    </source>
</evidence>
<feature type="compositionally biased region" description="Polar residues" evidence="1">
    <location>
        <begin position="143"/>
        <end position="154"/>
    </location>
</feature>
<keyword evidence="4" id="KW-0238">DNA-binding</keyword>
<dbReference type="InterPro" id="IPR019554">
    <property type="entry name" value="Soluble_ligand-bd"/>
</dbReference>
<feature type="domain" description="Helix-hairpin-helix DNA-binding motif class 1" evidence="3">
    <location>
        <begin position="205"/>
        <end position="224"/>
    </location>
</feature>
<evidence type="ECO:0000313" key="4">
    <source>
        <dbReference type="EMBL" id="QFX92785.1"/>
    </source>
</evidence>
<dbReference type="InterPro" id="IPR004509">
    <property type="entry name" value="Competence_ComEA_HhH"/>
</dbReference>
<keyword evidence="2" id="KW-1133">Transmembrane helix</keyword>
<dbReference type="InterPro" id="IPR010994">
    <property type="entry name" value="RuvA_2-like"/>
</dbReference>